<evidence type="ECO:0008006" key="4">
    <source>
        <dbReference type="Google" id="ProtNLM"/>
    </source>
</evidence>
<dbReference type="STRING" id="300112.A0A4S2KIZ5"/>
<dbReference type="GO" id="GO:0008270">
    <property type="term" value="F:zinc ion binding"/>
    <property type="evidence" value="ECO:0007669"/>
    <property type="project" value="InterPro"/>
</dbReference>
<sequence>MDDKDNEDVELEEPIDEIEIHDIHEEDDKTRAVTGGLLWESAKKADLLVKRLRTVLGWKKVRVSRPSKHTEFHVGSLDDVATREDIASAISSVGGCPIGDIKVGPIRGLGSGAGSAWASCTAGAASRVFKKGLTVGWSRARMEPLQARPLRCYRCLDVGHVWARCTAPVDCSDRCYCCGDRSHRAGLCTARVFRCPLCVDLGLPAGHRLGGAGCVRSAQGGSGGRRPPARPEGSLWTLVPPPLVHPSTSGMEVGG</sequence>
<reference evidence="2 3" key="1">
    <citation type="journal article" date="2019" name="Philos. Trans. R. Soc. Lond., B, Biol. Sci.">
        <title>Ant behaviour and brain gene expression of defending hosts depend on the ecological success of the intruding social parasite.</title>
        <authorList>
            <person name="Kaur R."/>
            <person name="Stoldt M."/>
            <person name="Jongepier E."/>
            <person name="Feldmeyer B."/>
            <person name="Menzel F."/>
            <person name="Bornberg-Bauer E."/>
            <person name="Foitzik S."/>
        </authorList>
    </citation>
    <scope>NUCLEOTIDE SEQUENCE [LARGE SCALE GENOMIC DNA]</scope>
    <source>
        <tissue evidence="2">Whole body</tissue>
    </source>
</reference>
<name>A0A4S2KIZ5_9HYME</name>
<dbReference type="Proteomes" id="UP000310200">
    <property type="component" value="Unassembled WGS sequence"/>
</dbReference>
<dbReference type="SUPFAM" id="SSF57756">
    <property type="entry name" value="Retrovirus zinc finger-like domains"/>
    <property type="match status" value="1"/>
</dbReference>
<dbReference type="InterPro" id="IPR036875">
    <property type="entry name" value="Znf_CCHC_sf"/>
</dbReference>
<feature type="region of interest" description="Disordered" evidence="1">
    <location>
        <begin position="218"/>
        <end position="255"/>
    </location>
</feature>
<accession>A0A4S2KIZ5</accession>
<proteinExistence type="predicted"/>
<organism evidence="2 3">
    <name type="scientific">Temnothorax longispinosus</name>
    <dbReference type="NCBI Taxonomy" id="300112"/>
    <lineage>
        <taxon>Eukaryota</taxon>
        <taxon>Metazoa</taxon>
        <taxon>Ecdysozoa</taxon>
        <taxon>Arthropoda</taxon>
        <taxon>Hexapoda</taxon>
        <taxon>Insecta</taxon>
        <taxon>Pterygota</taxon>
        <taxon>Neoptera</taxon>
        <taxon>Endopterygota</taxon>
        <taxon>Hymenoptera</taxon>
        <taxon>Apocrita</taxon>
        <taxon>Aculeata</taxon>
        <taxon>Formicoidea</taxon>
        <taxon>Formicidae</taxon>
        <taxon>Myrmicinae</taxon>
        <taxon>Temnothorax</taxon>
    </lineage>
</organism>
<dbReference type="EMBL" id="QBLH01002651">
    <property type="protein sequence ID" value="TGZ47807.1"/>
    <property type="molecule type" value="Genomic_DNA"/>
</dbReference>
<evidence type="ECO:0000313" key="3">
    <source>
        <dbReference type="Proteomes" id="UP000310200"/>
    </source>
</evidence>
<comment type="caution">
    <text evidence="2">The sequence shown here is derived from an EMBL/GenBank/DDBJ whole genome shotgun (WGS) entry which is preliminary data.</text>
</comment>
<evidence type="ECO:0000313" key="2">
    <source>
        <dbReference type="EMBL" id="TGZ47807.1"/>
    </source>
</evidence>
<dbReference type="AlphaFoldDB" id="A0A4S2KIZ5"/>
<evidence type="ECO:0000256" key="1">
    <source>
        <dbReference type="SAM" id="MobiDB-lite"/>
    </source>
</evidence>
<feature type="compositionally biased region" description="Polar residues" evidence="1">
    <location>
        <begin position="246"/>
        <end position="255"/>
    </location>
</feature>
<dbReference type="GO" id="GO:0003676">
    <property type="term" value="F:nucleic acid binding"/>
    <property type="evidence" value="ECO:0007669"/>
    <property type="project" value="InterPro"/>
</dbReference>
<dbReference type="Gene3D" id="4.10.60.10">
    <property type="entry name" value="Zinc finger, CCHC-type"/>
    <property type="match status" value="1"/>
</dbReference>
<gene>
    <name evidence="2" type="ORF">DBV15_12403</name>
</gene>
<protein>
    <recommendedName>
        <fullName evidence="4">CCHC-type domain-containing protein</fullName>
    </recommendedName>
</protein>
<keyword evidence="3" id="KW-1185">Reference proteome</keyword>